<organism evidence="1 2">
    <name type="scientific">Solilutibacter pythonis</name>
    <dbReference type="NCBI Taxonomy" id="2483112"/>
    <lineage>
        <taxon>Bacteria</taxon>
        <taxon>Pseudomonadati</taxon>
        <taxon>Pseudomonadota</taxon>
        <taxon>Gammaproteobacteria</taxon>
        <taxon>Lysobacterales</taxon>
        <taxon>Lysobacteraceae</taxon>
        <taxon>Solilutibacter</taxon>
    </lineage>
</organism>
<reference evidence="1 2" key="1">
    <citation type="submission" date="2018-10" db="EMBL/GenBank/DDBJ databases">
        <title>Proposal of Lysobacter pythonis sp. nov. isolated from royal pythons (Python regius).</title>
        <authorList>
            <person name="Hans-Juergen B."/>
            <person name="Huptas C."/>
            <person name="Sandra B."/>
            <person name="Igor L."/>
            <person name="Joachim S."/>
            <person name="Siegfried S."/>
            <person name="Mareike W."/>
            <person name="Peter K."/>
        </authorList>
    </citation>
    <scope>NUCLEOTIDE SEQUENCE [LARGE SCALE GENOMIC DNA]</scope>
    <source>
        <strain evidence="1 2">4284/11</strain>
    </source>
</reference>
<dbReference type="Proteomes" id="UP000275012">
    <property type="component" value="Unassembled WGS sequence"/>
</dbReference>
<dbReference type="OrthoDB" id="7365273at2"/>
<evidence type="ECO:0000313" key="1">
    <source>
        <dbReference type="EMBL" id="RMH92998.1"/>
    </source>
</evidence>
<dbReference type="AlphaFoldDB" id="A0A3M2HVE6"/>
<comment type="caution">
    <text evidence="1">The sequence shown here is derived from an EMBL/GenBank/DDBJ whole genome shotgun (WGS) entry which is preliminary data.</text>
</comment>
<keyword evidence="2" id="KW-1185">Reference proteome</keyword>
<dbReference type="EMBL" id="RFLY01000008">
    <property type="protein sequence ID" value="RMH92998.1"/>
    <property type="molecule type" value="Genomic_DNA"/>
</dbReference>
<proteinExistence type="predicted"/>
<accession>A0A3M2HVE6</accession>
<name>A0A3M2HVE6_9GAMM</name>
<evidence type="ECO:0000313" key="2">
    <source>
        <dbReference type="Proteomes" id="UP000275012"/>
    </source>
</evidence>
<sequence length="71" mass="8383">MECAMQLRLADYPQLRLIAWNRRDDDLVDEEEALALYERNWFYVDEASLLPKERQLIDHLVQAVGKGVLHV</sequence>
<protein>
    <submittedName>
        <fullName evidence="1">Uncharacterized protein</fullName>
    </submittedName>
</protein>
<gene>
    <name evidence="1" type="ORF">EBB59_07180</name>
</gene>